<reference evidence="3" key="1">
    <citation type="submission" date="2024-06" db="EMBL/GenBank/DDBJ databases">
        <title>Multi-omics analyses provide insights into the biosynthesis of the anticancer antibiotic pleurotin in Hohenbuehelia grisea.</title>
        <authorList>
            <person name="Weaver J.A."/>
            <person name="Alberti F."/>
        </authorList>
    </citation>
    <scope>NUCLEOTIDE SEQUENCE [LARGE SCALE GENOMIC DNA]</scope>
    <source>
        <strain evidence="3">T-177</strain>
    </source>
</reference>
<organism evidence="2 3">
    <name type="scientific">Hohenbuehelia grisea</name>
    <dbReference type="NCBI Taxonomy" id="104357"/>
    <lineage>
        <taxon>Eukaryota</taxon>
        <taxon>Fungi</taxon>
        <taxon>Dikarya</taxon>
        <taxon>Basidiomycota</taxon>
        <taxon>Agaricomycotina</taxon>
        <taxon>Agaricomycetes</taxon>
        <taxon>Agaricomycetidae</taxon>
        <taxon>Agaricales</taxon>
        <taxon>Pleurotineae</taxon>
        <taxon>Pleurotaceae</taxon>
        <taxon>Hohenbuehelia</taxon>
    </lineage>
</organism>
<gene>
    <name evidence="2" type="ORF">HGRIS_005517</name>
</gene>
<evidence type="ECO:0000256" key="1">
    <source>
        <dbReference type="SAM" id="MobiDB-lite"/>
    </source>
</evidence>
<sequence length="261" mass="28849">MTSNRPNILQRFLRLMSRFKPRRSQDYTIIPFDTSAAQSQDLDLSEQLSRDLGALRDVIERLKALRDSEATVECLGASNSIMEESMPCSGAADRLRQTRGSSRREPNNSLLHEEVGSSGLPWEYTIAGPPPYSFRHREYQAPHEDRISDEEAIDGLAEATEALENNHPNYFVDPSPRCSSPDILHPAVPAYADGNAISGPIATVSSFNMDGASFLGDVEVNYVAGNQTVITTITHDSTQNSHNVLSFTTDNSFNTYVHTGR</sequence>
<accession>A0ABR3JZ58</accession>
<evidence type="ECO:0000313" key="2">
    <source>
        <dbReference type="EMBL" id="KAL0960475.1"/>
    </source>
</evidence>
<evidence type="ECO:0000313" key="3">
    <source>
        <dbReference type="Proteomes" id="UP001556367"/>
    </source>
</evidence>
<name>A0ABR3JZ58_9AGAR</name>
<proteinExistence type="predicted"/>
<dbReference type="EMBL" id="JASNQZ010000001">
    <property type="protein sequence ID" value="KAL0960475.1"/>
    <property type="molecule type" value="Genomic_DNA"/>
</dbReference>
<feature type="region of interest" description="Disordered" evidence="1">
    <location>
        <begin position="86"/>
        <end position="114"/>
    </location>
</feature>
<protein>
    <submittedName>
        <fullName evidence="2">Uncharacterized protein</fullName>
    </submittedName>
</protein>
<keyword evidence="3" id="KW-1185">Reference proteome</keyword>
<dbReference type="Proteomes" id="UP001556367">
    <property type="component" value="Unassembled WGS sequence"/>
</dbReference>
<comment type="caution">
    <text evidence="2">The sequence shown here is derived from an EMBL/GenBank/DDBJ whole genome shotgun (WGS) entry which is preliminary data.</text>
</comment>
<feature type="compositionally biased region" description="Basic and acidic residues" evidence="1">
    <location>
        <begin position="102"/>
        <end position="114"/>
    </location>
</feature>